<dbReference type="AlphaFoldDB" id="A0AAW0CIM8"/>
<evidence type="ECO:0000313" key="2">
    <source>
        <dbReference type="EMBL" id="KAK7038676.1"/>
    </source>
</evidence>
<feature type="compositionally biased region" description="Low complexity" evidence="1">
    <location>
        <begin position="468"/>
        <end position="487"/>
    </location>
</feature>
<reference evidence="2 3" key="1">
    <citation type="submission" date="2024-01" db="EMBL/GenBank/DDBJ databases">
        <title>A draft genome for a cacao thread blight-causing isolate of Paramarasmius palmivorus.</title>
        <authorList>
            <person name="Baruah I.K."/>
            <person name="Bukari Y."/>
            <person name="Amoako-Attah I."/>
            <person name="Meinhardt L.W."/>
            <person name="Bailey B.A."/>
            <person name="Cohen S.P."/>
        </authorList>
    </citation>
    <scope>NUCLEOTIDE SEQUENCE [LARGE SCALE GENOMIC DNA]</scope>
    <source>
        <strain evidence="2 3">GH-12</strain>
    </source>
</reference>
<evidence type="ECO:0000313" key="3">
    <source>
        <dbReference type="Proteomes" id="UP001383192"/>
    </source>
</evidence>
<name>A0AAW0CIM8_9AGAR</name>
<dbReference type="Proteomes" id="UP001383192">
    <property type="component" value="Unassembled WGS sequence"/>
</dbReference>
<proteinExistence type="predicted"/>
<dbReference type="EMBL" id="JAYKXP010000043">
    <property type="protein sequence ID" value="KAK7038676.1"/>
    <property type="molecule type" value="Genomic_DNA"/>
</dbReference>
<accession>A0AAW0CIM8</accession>
<gene>
    <name evidence="2" type="ORF">VNI00_010560</name>
</gene>
<protein>
    <submittedName>
        <fullName evidence="2">Uncharacterized protein</fullName>
    </submittedName>
</protein>
<organism evidence="2 3">
    <name type="scientific">Paramarasmius palmivorus</name>
    <dbReference type="NCBI Taxonomy" id="297713"/>
    <lineage>
        <taxon>Eukaryota</taxon>
        <taxon>Fungi</taxon>
        <taxon>Dikarya</taxon>
        <taxon>Basidiomycota</taxon>
        <taxon>Agaricomycotina</taxon>
        <taxon>Agaricomycetes</taxon>
        <taxon>Agaricomycetidae</taxon>
        <taxon>Agaricales</taxon>
        <taxon>Marasmiineae</taxon>
        <taxon>Marasmiaceae</taxon>
        <taxon>Paramarasmius</taxon>
    </lineage>
</organism>
<feature type="region of interest" description="Disordered" evidence="1">
    <location>
        <begin position="457"/>
        <end position="544"/>
    </location>
</feature>
<sequence>MEVQSLQARRPDNAHALKEVGLDFVDEAYPWRFPLVRNLPWASGLMRMQEKWNIILPPDLQEASLSLLRGFREASSTNDTFRGIMYNQNTLTPNQKSADPLPALLFASKLLDVAVVVTHAENMTGNMQKQGSVSVPPLVVPRTTLDDQTGKLRGVRTLSDRRGWTRVIRNLQHELNSYKPVKETTLHPSELQTRPNCRLIHTALRLLGALSRKDMNSLVLKVLTNLESTAFFINFLLQGRYDFPSTSSALASVLQQSAEEEGINCEAFRNLPQITRLRQGLYLALSVSPLVLVCDVSPMSSNLSRVDMLRAWYHYGTHRPPVLKSVEMKLWSYLFAIARGSITAIDALQLFVKDAIQKVSLAGKEESFFNADVQSKAVMPTGIAYSATRLSRQFVALTVANTLNDPTGAQAKFGSSQNDSLSSSVDSRGLYESLDVSDILAPELWINGDVDYSSNESLGFDSANTPPASDSTSGDSSSSAQRAADMSNPGRSRTPASDDSLPPSKRRRISAKSRDGPRSPFIHSSAVVNPPPCPHNQQRLEYEE</sequence>
<comment type="caution">
    <text evidence="2">The sequence shown here is derived from an EMBL/GenBank/DDBJ whole genome shotgun (WGS) entry which is preliminary data.</text>
</comment>
<feature type="compositionally biased region" description="Polar residues" evidence="1">
    <location>
        <begin position="457"/>
        <end position="467"/>
    </location>
</feature>
<evidence type="ECO:0000256" key="1">
    <source>
        <dbReference type="SAM" id="MobiDB-lite"/>
    </source>
</evidence>
<keyword evidence="3" id="KW-1185">Reference proteome</keyword>